<dbReference type="InterPro" id="IPR005946">
    <property type="entry name" value="Rib-P_diPkinase"/>
</dbReference>
<gene>
    <name evidence="19" type="ORF">PLBR_LOCUS1406</name>
</gene>
<dbReference type="InterPro" id="IPR029057">
    <property type="entry name" value="PRTase-like"/>
</dbReference>
<comment type="cofactor">
    <cofactor evidence="1">
        <name>Mg(2+)</name>
        <dbReference type="ChEBI" id="CHEBI:18420"/>
    </cofactor>
</comment>
<keyword evidence="17" id="KW-0812">Transmembrane</keyword>
<keyword evidence="9" id="KW-0547">Nucleotide-binding</keyword>
<name>A0A3P3Y230_PLABS</name>
<dbReference type="Gene3D" id="1.20.5.110">
    <property type="match status" value="1"/>
</dbReference>
<dbReference type="GO" id="GO:0005524">
    <property type="term" value="F:ATP binding"/>
    <property type="evidence" value="ECO:0007669"/>
    <property type="project" value="UniProtKB-KW"/>
</dbReference>
<evidence type="ECO:0000256" key="10">
    <source>
        <dbReference type="ARBA" id="ARBA00022777"/>
    </source>
</evidence>
<feature type="transmembrane region" description="Helical" evidence="17">
    <location>
        <begin position="265"/>
        <end position="283"/>
    </location>
</feature>
<dbReference type="InterPro" id="IPR000727">
    <property type="entry name" value="T_SNARE_dom"/>
</dbReference>
<dbReference type="Proteomes" id="UP000290189">
    <property type="component" value="Unassembled WGS sequence"/>
</dbReference>
<dbReference type="PROSITE" id="PS50192">
    <property type="entry name" value="T_SNARE"/>
    <property type="match status" value="1"/>
</dbReference>
<comment type="catalytic activity">
    <reaction evidence="15">
        <text>D-ribose 5-phosphate + ATP = 5-phospho-alpha-D-ribose 1-diphosphate + AMP + H(+)</text>
        <dbReference type="Rhea" id="RHEA:15609"/>
        <dbReference type="ChEBI" id="CHEBI:15378"/>
        <dbReference type="ChEBI" id="CHEBI:30616"/>
        <dbReference type="ChEBI" id="CHEBI:58017"/>
        <dbReference type="ChEBI" id="CHEBI:78346"/>
        <dbReference type="ChEBI" id="CHEBI:456215"/>
        <dbReference type="EC" id="2.7.6.1"/>
    </reaction>
</comment>
<evidence type="ECO:0000256" key="13">
    <source>
        <dbReference type="ARBA" id="ARBA00022927"/>
    </source>
</evidence>
<dbReference type="FunFam" id="3.40.50.2020:FF:000001">
    <property type="entry name" value="Ribose-phosphate pyrophosphokinase"/>
    <property type="match status" value="1"/>
</dbReference>
<proteinExistence type="inferred from homology"/>
<keyword evidence="8" id="KW-0545">Nucleotide biosynthesis</keyword>
<keyword evidence="7" id="KW-0479">Metal-binding</keyword>
<dbReference type="NCBIfam" id="TIGR01251">
    <property type="entry name" value="ribP_PPkin"/>
    <property type="match status" value="1"/>
</dbReference>
<protein>
    <recommendedName>
        <fullName evidence="5">ribose-phosphate diphosphokinase</fullName>
        <ecNumber evidence="5">2.7.6.1</ecNumber>
    </recommendedName>
</protein>
<geneLocation type="mitochondrion" evidence="19"/>
<dbReference type="CDD" id="cd15841">
    <property type="entry name" value="SNARE_Qc"/>
    <property type="match status" value="1"/>
</dbReference>
<dbReference type="EMBL" id="OVEO01000002">
    <property type="protein sequence ID" value="SPQ94191.1"/>
    <property type="molecule type" value="Genomic_DNA"/>
</dbReference>
<evidence type="ECO:0000256" key="16">
    <source>
        <dbReference type="SAM" id="Coils"/>
    </source>
</evidence>
<keyword evidence="13" id="KW-0813">Transport</keyword>
<dbReference type="Gene3D" id="1.20.58.90">
    <property type="match status" value="1"/>
</dbReference>
<dbReference type="EC" id="2.7.6.1" evidence="5"/>
<comment type="similarity">
    <text evidence="4">Belongs to the ribose-phosphate pyrophosphokinase family.</text>
</comment>
<dbReference type="GO" id="GO:0000139">
    <property type="term" value="C:Golgi membrane"/>
    <property type="evidence" value="ECO:0007669"/>
    <property type="project" value="UniProtKB-SubCell"/>
</dbReference>
<dbReference type="GO" id="GO:0015031">
    <property type="term" value="P:protein transport"/>
    <property type="evidence" value="ECO:0007669"/>
    <property type="project" value="UniProtKB-KW"/>
</dbReference>
<dbReference type="SMART" id="SM01400">
    <property type="entry name" value="Pribosyltran_N"/>
    <property type="match status" value="1"/>
</dbReference>
<dbReference type="InterPro" id="IPR015260">
    <property type="entry name" value="Syntaxin-6/10/61_N"/>
</dbReference>
<dbReference type="SMART" id="SM00397">
    <property type="entry name" value="t_SNARE"/>
    <property type="match status" value="1"/>
</dbReference>
<evidence type="ECO:0000313" key="19">
    <source>
        <dbReference type="EMBL" id="SPQ94191.1"/>
    </source>
</evidence>
<dbReference type="GO" id="GO:0016301">
    <property type="term" value="F:kinase activity"/>
    <property type="evidence" value="ECO:0007669"/>
    <property type="project" value="UniProtKB-KW"/>
</dbReference>
<dbReference type="InterPro" id="IPR000836">
    <property type="entry name" value="PRTase_dom"/>
</dbReference>
<evidence type="ECO:0000256" key="11">
    <source>
        <dbReference type="ARBA" id="ARBA00022840"/>
    </source>
</evidence>
<dbReference type="Gene3D" id="3.40.50.2020">
    <property type="match status" value="2"/>
</dbReference>
<evidence type="ECO:0000256" key="9">
    <source>
        <dbReference type="ARBA" id="ARBA00022741"/>
    </source>
</evidence>
<keyword evidence="10" id="KW-0418">Kinase</keyword>
<keyword evidence="6" id="KW-0808">Transferase</keyword>
<evidence type="ECO:0000256" key="15">
    <source>
        <dbReference type="ARBA" id="ARBA00049535"/>
    </source>
</evidence>
<keyword evidence="17" id="KW-0472">Membrane</keyword>
<dbReference type="Pfam" id="PF09177">
    <property type="entry name" value="STX6_10_61_N"/>
    <property type="match status" value="1"/>
</dbReference>
<comment type="subcellular location">
    <subcellularLocation>
        <location evidence="2">Golgi apparatus membrane</location>
        <topology evidence="2">Single-pass type IV membrane protein</topology>
    </subcellularLocation>
</comment>
<evidence type="ECO:0000256" key="1">
    <source>
        <dbReference type="ARBA" id="ARBA00001946"/>
    </source>
</evidence>
<dbReference type="CDD" id="cd06223">
    <property type="entry name" value="PRTases_typeI"/>
    <property type="match status" value="1"/>
</dbReference>
<dbReference type="GO" id="GO:0048193">
    <property type="term" value="P:Golgi vesicle transport"/>
    <property type="evidence" value="ECO:0007669"/>
    <property type="project" value="InterPro"/>
</dbReference>
<dbReference type="InterPro" id="IPR010989">
    <property type="entry name" value="SNARE"/>
</dbReference>
<dbReference type="AlphaFoldDB" id="A0A3P3Y230"/>
<keyword evidence="14" id="KW-0333">Golgi apparatus</keyword>
<evidence type="ECO:0000256" key="17">
    <source>
        <dbReference type="SAM" id="Phobius"/>
    </source>
</evidence>
<evidence type="ECO:0000256" key="14">
    <source>
        <dbReference type="ARBA" id="ARBA00023034"/>
    </source>
</evidence>
<comment type="pathway">
    <text evidence="3">Metabolic intermediate biosynthesis; 5-phospho-alpha-D-ribose 1-diphosphate biosynthesis; 5-phospho-alpha-D-ribose 1-diphosphate from D-ribose 5-phosphate (route I): step 1/1.</text>
</comment>
<dbReference type="SUPFAM" id="SSF58038">
    <property type="entry name" value="SNARE fusion complex"/>
    <property type="match status" value="1"/>
</dbReference>
<evidence type="ECO:0000256" key="12">
    <source>
        <dbReference type="ARBA" id="ARBA00022842"/>
    </source>
</evidence>
<feature type="domain" description="T-SNARE coiled-coil homology" evidence="18">
    <location>
        <begin position="160"/>
        <end position="222"/>
    </location>
</feature>
<dbReference type="InterPro" id="IPR029099">
    <property type="entry name" value="Pribosyltran_N"/>
</dbReference>
<keyword evidence="13" id="KW-0653">Protein transport</keyword>
<keyword evidence="19" id="KW-0496">Mitochondrion</keyword>
<dbReference type="PANTHER" id="PTHR10210">
    <property type="entry name" value="RIBOSE-PHOSPHATE DIPHOSPHOKINASE FAMILY MEMBER"/>
    <property type="match status" value="1"/>
</dbReference>
<organism evidence="19 20">
    <name type="scientific">Plasmodiophora brassicae</name>
    <name type="common">Clubroot disease agent</name>
    <dbReference type="NCBI Taxonomy" id="37360"/>
    <lineage>
        <taxon>Eukaryota</taxon>
        <taxon>Sar</taxon>
        <taxon>Rhizaria</taxon>
        <taxon>Endomyxa</taxon>
        <taxon>Phytomyxea</taxon>
        <taxon>Plasmodiophorida</taxon>
        <taxon>Plasmodiophoridae</taxon>
        <taxon>Plasmodiophora</taxon>
    </lineage>
</organism>
<dbReference type="PANTHER" id="PTHR10210:SF32">
    <property type="entry name" value="RIBOSE-PHOSPHATE PYROPHOSPHOKINASE 2"/>
    <property type="match status" value="1"/>
</dbReference>
<feature type="coiled-coil region" evidence="16">
    <location>
        <begin position="188"/>
        <end position="222"/>
    </location>
</feature>
<dbReference type="Pfam" id="PF13793">
    <property type="entry name" value="Pribosyltran_N"/>
    <property type="match status" value="1"/>
</dbReference>
<evidence type="ECO:0000256" key="6">
    <source>
        <dbReference type="ARBA" id="ARBA00022679"/>
    </source>
</evidence>
<dbReference type="GO" id="GO:0004749">
    <property type="term" value="F:ribose phosphate diphosphokinase activity"/>
    <property type="evidence" value="ECO:0007669"/>
    <property type="project" value="UniProtKB-EC"/>
</dbReference>
<evidence type="ECO:0000256" key="3">
    <source>
        <dbReference type="ARBA" id="ARBA00004996"/>
    </source>
</evidence>
<evidence type="ECO:0000256" key="5">
    <source>
        <dbReference type="ARBA" id="ARBA00013247"/>
    </source>
</evidence>
<keyword evidence="11" id="KW-0067">ATP-binding</keyword>
<dbReference type="SUPFAM" id="SSF47661">
    <property type="entry name" value="t-snare proteins"/>
    <property type="match status" value="1"/>
</dbReference>
<keyword evidence="16" id="KW-0175">Coiled coil</keyword>
<dbReference type="GO" id="GO:0006015">
    <property type="term" value="P:5-phosphoribose 1-diphosphate biosynthetic process"/>
    <property type="evidence" value="ECO:0007669"/>
    <property type="project" value="TreeGrafter"/>
</dbReference>
<sequence length="639" mass="70765">MADVEYHDLDHSPRPSVTNLDPFPAFRAEAQNAIRLLIGDRDQWSAVVERHDAPSDAEINRAKRAVKARVKTIEALLARLSSTIDTVERERSKFPHIDDQELFTRKKFVNDAKAVVRDVRDTVRNHSVGRRTTARNAARDDDVTVELDPSPDRTVPEAQQMLEQEQDVHLDDMLRSLQRLGVMGDQVHEELEAQNNLLGELNQELDETADRMEVVMRKLDKLLGSSNCGKLIAIIILFIILVILVFLIGAAAADSVVMWSRAWRRLGATAGVAAAAAGCWSLAASPWAGRRSRAALAEAPTDLDVDRDRLRLFSGSASQALAKDVADMLRVPLGGLTVTRFTDGEVSIRVEENVRGKDVYIIQSTGPPINDNIVELLLLVSAMRRASAKNITVVIPYFGYSRQDRKRQSRDTIAAADVARMLEAVGVDRAVSIDLHSGQIQGFFSKLTPVDNLSVVHELFAPHFVRRNLHRPVVVSTSGTGLQRVNRFRDELLVQGIEAGLAFVSPTDSRGMIVSGQEHHRVHEKETMTLVGDVRDCDCIIVDDITDTGSRLKLAAWTIKRHGANRIFACTTHGVLSNKDIDSTLEGSPVQELVLTNTLSRPEHAQSPKLLYLNVAPLIADAIYRLHLGLPLSQLTQQF</sequence>
<keyword evidence="17" id="KW-1133">Transmembrane helix</keyword>
<keyword evidence="12" id="KW-0460">Magnesium</keyword>
<feature type="transmembrane region" description="Helical" evidence="17">
    <location>
        <begin position="231"/>
        <end position="253"/>
    </location>
</feature>
<dbReference type="GO" id="GO:0002189">
    <property type="term" value="C:ribose phosphate diphosphokinase complex"/>
    <property type="evidence" value="ECO:0007669"/>
    <property type="project" value="TreeGrafter"/>
</dbReference>
<dbReference type="GO" id="GO:0000287">
    <property type="term" value="F:magnesium ion binding"/>
    <property type="evidence" value="ECO:0007669"/>
    <property type="project" value="InterPro"/>
</dbReference>
<reference evidence="19 20" key="1">
    <citation type="submission" date="2018-03" db="EMBL/GenBank/DDBJ databases">
        <authorList>
            <person name="Fogelqvist J."/>
        </authorList>
    </citation>
    <scope>NUCLEOTIDE SEQUENCE [LARGE SCALE GENOMIC DNA]</scope>
</reference>
<evidence type="ECO:0000313" key="20">
    <source>
        <dbReference type="Proteomes" id="UP000290189"/>
    </source>
</evidence>
<dbReference type="NCBIfam" id="NF002320">
    <property type="entry name" value="PRK01259.1"/>
    <property type="match status" value="1"/>
</dbReference>
<evidence type="ECO:0000256" key="2">
    <source>
        <dbReference type="ARBA" id="ARBA00004409"/>
    </source>
</evidence>
<evidence type="ECO:0000256" key="7">
    <source>
        <dbReference type="ARBA" id="ARBA00022723"/>
    </source>
</evidence>
<accession>A0A3P3Y230</accession>
<evidence type="ECO:0000259" key="18">
    <source>
        <dbReference type="PROSITE" id="PS50192"/>
    </source>
</evidence>
<dbReference type="SUPFAM" id="SSF53271">
    <property type="entry name" value="PRTase-like"/>
    <property type="match status" value="2"/>
</dbReference>
<evidence type="ECO:0000256" key="8">
    <source>
        <dbReference type="ARBA" id="ARBA00022727"/>
    </source>
</evidence>
<dbReference type="Pfam" id="PF14572">
    <property type="entry name" value="Pribosyl_synth"/>
    <property type="match status" value="1"/>
</dbReference>
<dbReference type="GO" id="GO:0006164">
    <property type="term" value="P:purine nucleotide biosynthetic process"/>
    <property type="evidence" value="ECO:0007669"/>
    <property type="project" value="TreeGrafter"/>
</dbReference>
<evidence type="ECO:0000256" key="4">
    <source>
        <dbReference type="ARBA" id="ARBA00006478"/>
    </source>
</evidence>